<dbReference type="SUPFAM" id="SSF56784">
    <property type="entry name" value="HAD-like"/>
    <property type="match status" value="1"/>
</dbReference>
<dbReference type="InterPro" id="IPR004014">
    <property type="entry name" value="ATPase_P-typ_cation-transptr_N"/>
</dbReference>
<dbReference type="GO" id="GO:0006825">
    <property type="term" value="P:copper ion transport"/>
    <property type="evidence" value="ECO:0007669"/>
    <property type="project" value="UniProtKB-KW"/>
</dbReference>
<evidence type="ECO:0000313" key="18">
    <source>
        <dbReference type="WBParaSite" id="EEL_0000513401-mRNA-1"/>
    </source>
</evidence>
<dbReference type="GO" id="GO:1990573">
    <property type="term" value="P:potassium ion import across plasma membrane"/>
    <property type="evidence" value="ECO:0007669"/>
    <property type="project" value="TreeGrafter"/>
</dbReference>
<dbReference type="GO" id="GO:0046872">
    <property type="term" value="F:metal ion binding"/>
    <property type="evidence" value="ECO:0007669"/>
    <property type="project" value="UniProtKB-KW"/>
</dbReference>
<dbReference type="GO" id="GO:0005886">
    <property type="term" value="C:plasma membrane"/>
    <property type="evidence" value="ECO:0007669"/>
    <property type="project" value="TreeGrafter"/>
</dbReference>
<evidence type="ECO:0000256" key="6">
    <source>
        <dbReference type="ARBA" id="ARBA00022796"/>
    </source>
</evidence>
<name>A0A0R3RT69_9BILA</name>
<dbReference type="AlphaFoldDB" id="A0A0R3RT69"/>
<evidence type="ECO:0000256" key="11">
    <source>
        <dbReference type="ARBA" id="ARBA00023065"/>
    </source>
</evidence>
<feature type="transmembrane region" description="Helical" evidence="15">
    <location>
        <begin position="829"/>
        <end position="849"/>
    </location>
</feature>
<dbReference type="Gene3D" id="3.40.1110.10">
    <property type="entry name" value="Calcium-transporting ATPase, cytoplasmic domain N"/>
    <property type="match status" value="1"/>
</dbReference>
<keyword evidence="6" id="KW-0187">Copper transport</keyword>
<dbReference type="Gene3D" id="2.70.150.10">
    <property type="entry name" value="Calcium-transporting ATPase, cytoplasmic transduction domain A"/>
    <property type="match status" value="1"/>
</dbReference>
<evidence type="ECO:0000256" key="5">
    <source>
        <dbReference type="ARBA" id="ARBA00022741"/>
    </source>
</evidence>
<dbReference type="PROSITE" id="PS00154">
    <property type="entry name" value="ATPASE_E1_E2"/>
    <property type="match status" value="1"/>
</dbReference>
<dbReference type="SUPFAM" id="SSF81665">
    <property type="entry name" value="Calcium ATPase, transmembrane domain M"/>
    <property type="match status" value="1"/>
</dbReference>
<dbReference type="WBParaSite" id="EEL_0000513401-mRNA-1">
    <property type="protein sequence ID" value="EEL_0000513401-mRNA-1"/>
    <property type="gene ID" value="EEL_0000513401"/>
</dbReference>
<dbReference type="Proteomes" id="UP000050640">
    <property type="component" value="Unplaced"/>
</dbReference>
<dbReference type="GO" id="GO:0030007">
    <property type="term" value="P:intracellular potassium ion homeostasis"/>
    <property type="evidence" value="ECO:0007669"/>
    <property type="project" value="TreeGrafter"/>
</dbReference>
<evidence type="ECO:0000256" key="14">
    <source>
        <dbReference type="ARBA" id="ARBA00038795"/>
    </source>
</evidence>
<keyword evidence="12 15" id="KW-0472">Membrane</keyword>
<dbReference type="InterPro" id="IPR006068">
    <property type="entry name" value="ATPase_P-typ_cation-transptr_C"/>
</dbReference>
<evidence type="ECO:0000256" key="12">
    <source>
        <dbReference type="ARBA" id="ARBA00023136"/>
    </source>
</evidence>
<keyword evidence="8" id="KW-1278">Translocase</keyword>
<dbReference type="GO" id="GO:0005391">
    <property type="term" value="F:P-type sodium:potassium-exchanging transporter activity"/>
    <property type="evidence" value="ECO:0007669"/>
    <property type="project" value="TreeGrafter"/>
</dbReference>
<feature type="transmembrane region" description="Helical" evidence="15">
    <location>
        <begin position="767"/>
        <end position="790"/>
    </location>
</feature>
<feature type="transmembrane region" description="Helical" evidence="15">
    <location>
        <begin position="929"/>
        <end position="948"/>
    </location>
</feature>
<dbReference type="InterPro" id="IPR001757">
    <property type="entry name" value="P_typ_ATPase"/>
</dbReference>
<dbReference type="Pfam" id="PF00689">
    <property type="entry name" value="Cation_ATPase_C"/>
    <property type="match status" value="1"/>
</dbReference>
<dbReference type="InterPro" id="IPR050510">
    <property type="entry name" value="Cation_transp_ATPase_P-type"/>
</dbReference>
<keyword evidence="5" id="KW-0547">Nucleotide-binding</keyword>
<accession>A0A0R3RT69</accession>
<dbReference type="GO" id="GO:0016887">
    <property type="term" value="F:ATP hydrolysis activity"/>
    <property type="evidence" value="ECO:0007669"/>
    <property type="project" value="InterPro"/>
</dbReference>
<dbReference type="PANTHER" id="PTHR43294:SF18">
    <property type="entry name" value="SODIUM_POTASSIUM-TRANSPORTING ATPASE SUBUNIT ALPHA"/>
    <property type="match status" value="1"/>
</dbReference>
<evidence type="ECO:0000256" key="15">
    <source>
        <dbReference type="SAM" id="Phobius"/>
    </source>
</evidence>
<dbReference type="PANTHER" id="PTHR43294">
    <property type="entry name" value="SODIUM/POTASSIUM-TRANSPORTING ATPASE SUBUNIT ALPHA"/>
    <property type="match status" value="1"/>
</dbReference>
<dbReference type="Pfam" id="PF13246">
    <property type="entry name" value="Cation_ATPase"/>
    <property type="match status" value="2"/>
</dbReference>
<keyword evidence="17" id="KW-1185">Reference proteome</keyword>
<evidence type="ECO:0000256" key="1">
    <source>
        <dbReference type="ARBA" id="ARBA00004127"/>
    </source>
</evidence>
<dbReference type="PRINTS" id="PR00119">
    <property type="entry name" value="CATATPASE"/>
</dbReference>
<dbReference type="STRING" id="1147741.A0A0R3RT69"/>
<dbReference type="Gene3D" id="1.20.1110.10">
    <property type="entry name" value="Calcium-transporting ATPase, transmembrane domain"/>
    <property type="match status" value="3"/>
</dbReference>
<comment type="subunit">
    <text evidence="14">The sodium/potassium-transporting ATPase is composed of a catalytic alpha subunit, an auxiliary non-catalytic beta subunit and an additional regulatory subunit.</text>
</comment>
<proteinExistence type="predicted"/>
<feature type="transmembrane region" description="Helical" evidence="15">
    <location>
        <begin position="87"/>
        <end position="107"/>
    </location>
</feature>
<dbReference type="PRINTS" id="PR00121">
    <property type="entry name" value="NAKATPASE"/>
</dbReference>
<feature type="transmembrane region" description="Helical" evidence="15">
    <location>
        <begin position="249"/>
        <end position="273"/>
    </location>
</feature>
<evidence type="ECO:0000313" key="17">
    <source>
        <dbReference type="Proteomes" id="UP000050640"/>
    </source>
</evidence>
<protein>
    <submittedName>
        <fullName evidence="18">Cation_ATPase_N domain-containing protein</fullName>
    </submittedName>
</protein>
<keyword evidence="10" id="KW-0186">Copper</keyword>
<keyword evidence="2" id="KW-0813">Transport</keyword>
<dbReference type="InterPro" id="IPR008250">
    <property type="entry name" value="ATPase_P-typ_transduc_dom_A_sf"/>
</dbReference>
<keyword evidence="11" id="KW-0406">Ion transport</keyword>
<keyword evidence="4" id="KW-0479">Metal-binding</keyword>
<evidence type="ECO:0000256" key="2">
    <source>
        <dbReference type="ARBA" id="ARBA00022448"/>
    </source>
</evidence>
<dbReference type="GO" id="GO:0006883">
    <property type="term" value="P:intracellular sodium ion homeostasis"/>
    <property type="evidence" value="ECO:0007669"/>
    <property type="project" value="TreeGrafter"/>
</dbReference>
<dbReference type="Pfam" id="PF00122">
    <property type="entry name" value="E1-E2_ATPase"/>
    <property type="match status" value="1"/>
</dbReference>
<feature type="domain" description="Cation-transporting P-type ATPase N-terminal" evidence="16">
    <location>
        <begin position="4"/>
        <end position="74"/>
    </location>
</feature>
<dbReference type="FunFam" id="3.40.50.1000:FF:000144">
    <property type="entry name" value="copper-transporting ATPase 1 isoform X2"/>
    <property type="match status" value="1"/>
</dbReference>
<organism evidence="17 18">
    <name type="scientific">Elaeophora elaphi</name>
    <dbReference type="NCBI Taxonomy" id="1147741"/>
    <lineage>
        <taxon>Eukaryota</taxon>
        <taxon>Metazoa</taxon>
        <taxon>Ecdysozoa</taxon>
        <taxon>Nematoda</taxon>
        <taxon>Chromadorea</taxon>
        <taxon>Rhabditida</taxon>
        <taxon>Spirurina</taxon>
        <taxon>Spiruromorpha</taxon>
        <taxon>Filarioidea</taxon>
        <taxon>Onchocercidae</taxon>
        <taxon>Elaeophora</taxon>
    </lineage>
</organism>
<feature type="transmembrane region" description="Helical" evidence="15">
    <location>
        <begin position="53"/>
        <end position="75"/>
    </location>
</feature>
<feature type="transmembrane region" description="Helical" evidence="15">
    <location>
        <begin position="279"/>
        <end position="307"/>
    </location>
</feature>
<dbReference type="FunFam" id="1.20.1110.10:FF:000095">
    <property type="entry name" value="Sodium/potassium-transporting ATPase subunit alpha-1"/>
    <property type="match status" value="1"/>
</dbReference>
<dbReference type="FunFam" id="1.20.1110.10:FF:000038">
    <property type="entry name" value="Sodium/potassium-transporting ATPase subunit alpha"/>
    <property type="match status" value="1"/>
</dbReference>
<keyword evidence="3 15" id="KW-0812">Transmembrane</keyword>
<feature type="transmembrane region" description="Helical" evidence="15">
    <location>
        <begin position="960"/>
        <end position="978"/>
    </location>
</feature>
<dbReference type="InterPro" id="IPR036412">
    <property type="entry name" value="HAD-like_sf"/>
</dbReference>
<dbReference type="InterPro" id="IPR059000">
    <property type="entry name" value="ATPase_P-type_domA"/>
</dbReference>
<dbReference type="GO" id="GO:0036376">
    <property type="term" value="P:sodium ion export across plasma membrane"/>
    <property type="evidence" value="ECO:0007669"/>
    <property type="project" value="TreeGrafter"/>
</dbReference>
<dbReference type="Pfam" id="PF00690">
    <property type="entry name" value="Cation_ATPase_N"/>
    <property type="match status" value="1"/>
</dbReference>
<comment type="function">
    <text evidence="13">This is the catalytic component of the active enzyme, which catalyzes the hydrolysis of ATP coupled with the exchange of sodium and potassium ions across the plasma membrane. This action creates the electrochemical gradient of sodium and potassium ions, providing the energy for active transport of various nutrients.</text>
</comment>
<dbReference type="GO" id="GO:0005524">
    <property type="term" value="F:ATP binding"/>
    <property type="evidence" value="ECO:0007669"/>
    <property type="project" value="UniProtKB-KW"/>
</dbReference>
<evidence type="ECO:0000256" key="8">
    <source>
        <dbReference type="ARBA" id="ARBA00022967"/>
    </source>
</evidence>
<evidence type="ECO:0000256" key="3">
    <source>
        <dbReference type="ARBA" id="ARBA00022692"/>
    </source>
</evidence>
<evidence type="ECO:0000256" key="9">
    <source>
        <dbReference type="ARBA" id="ARBA00022989"/>
    </source>
</evidence>
<dbReference type="InterPro" id="IPR018303">
    <property type="entry name" value="ATPase_P-typ_P_site"/>
</dbReference>
<reference evidence="18" key="1">
    <citation type="submission" date="2017-02" db="UniProtKB">
        <authorList>
            <consortium name="WormBaseParasite"/>
        </authorList>
    </citation>
    <scope>IDENTIFICATION</scope>
</reference>
<dbReference type="SMART" id="SM00831">
    <property type="entry name" value="Cation_ATPase_N"/>
    <property type="match status" value="1"/>
</dbReference>
<keyword evidence="9 15" id="KW-1133">Transmembrane helix</keyword>
<sequence length="1000" mass="111759">MDKEADKLSLQSVKKEIEMGHSEEKAYQLLQEYGLNTLTPPKKRSELIAMLKCLFAGFNFLLWLGSFASVISYIIESRQDGDVKLDNLYMGIVLAIVVVITGLFAYYQEYKSSKIMESFARLAPPTTMVLRDGQMKKIDAALIVPGDIVHIQAGDRIPADVRIITSTGFKVDCSALTGESEPQNRASECTHVNPLESSNMVFFGTGAVEGKCKGIVVLTGDRTVMGRIAYLTSRVNAGKTPIAREIEHFITIIGIVAASIGTSFFIISLIYGYTFVEALVFLIGIIVANVPEGIIATMTVCLTLTAVKMRRKNCLVKKLEGVETLGSTSTICSDKTGTLTQNRMTVTHTWFNNAISEVNFDEAKHENNDPKEEMNFNRFCGTFSAFLRCAALCSNATFKDENRNVKLSKREANGDASEVAILKYCEYISGDVNAYRNVYPKICEIPFNSTNKFQVSIHKQKSDGHFILVMKGAPEKIVARCKTYLQNSRERNLTVKDLQVFQNACGVKKNSKLRKSEKSSTTYEIRKIFQAYENLGSLGERVLAFCDLELDPKKYGENFVFSTDPLNFPLEGLRFLGLISMIDPPRPAVPHAVSLCQSAGIKIVMVTGDHPVTAEAIARQVNIIKEGSAISRIINDSDQLKRKKMTGSGDEGEAMIIHGEQLKKLSNKDLDYIVKYYSCIVFARTSPIQKLQIVEAFQVAGHVVAVTGIAMGIAGTDVSKEAADMILLDDNFASIVTGVEEGRIIFDNLKKSIAYTLTSNIPEITPFLTYILFGIPLPLSVVAILCIDLGTDLWPAISIAYEEAETNIMKRPPRNAKIDKLVNARLMNYSYLQIGVIQAAAGFMTYLIIMGENGFHIHRLLWIRDEWDDPMVDDLEDSYGQQWTYKARKDLEHCCHGAFFYAIVVVQWADLLISKTRYNSIVQQGMSNWVLNIGLIFTAALSTFLLFVPYINKVFGLTPIRLSWAMIPVSFAWLIFVYDEVRKYFCRKEPHGWLYGDTYY</sequence>
<dbReference type="GO" id="GO:1902600">
    <property type="term" value="P:proton transmembrane transport"/>
    <property type="evidence" value="ECO:0007669"/>
    <property type="project" value="TreeGrafter"/>
</dbReference>
<dbReference type="InterPro" id="IPR023299">
    <property type="entry name" value="ATPase_P-typ_cyto_dom_N"/>
</dbReference>
<evidence type="ECO:0000259" key="16">
    <source>
        <dbReference type="SMART" id="SM00831"/>
    </source>
</evidence>
<dbReference type="InterPro" id="IPR023298">
    <property type="entry name" value="ATPase_P-typ_TM_dom_sf"/>
</dbReference>
<dbReference type="SUPFAM" id="SSF81653">
    <property type="entry name" value="Calcium ATPase, transduction domain A"/>
    <property type="match status" value="1"/>
</dbReference>
<dbReference type="SUPFAM" id="SSF81660">
    <property type="entry name" value="Metal cation-transporting ATPase, ATP-binding domain N"/>
    <property type="match status" value="1"/>
</dbReference>
<dbReference type="NCBIfam" id="TIGR01494">
    <property type="entry name" value="ATPase_P-type"/>
    <property type="match status" value="1"/>
</dbReference>
<comment type="subcellular location">
    <subcellularLocation>
        <location evidence="1">Endomembrane system</location>
        <topology evidence="1">Multi-pass membrane protein</topology>
    </subcellularLocation>
</comment>
<dbReference type="FunFam" id="2.70.150.10:FF:000003">
    <property type="entry name" value="Sodium/potassium-transporting ATPase subunit alpha"/>
    <property type="match status" value="1"/>
</dbReference>
<evidence type="ECO:0000256" key="13">
    <source>
        <dbReference type="ARBA" id="ARBA00037422"/>
    </source>
</evidence>
<evidence type="ECO:0000256" key="7">
    <source>
        <dbReference type="ARBA" id="ARBA00022840"/>
    </source>
</evidence>
<evidence type="ECO:0000256" key="10">
    <source>
        <dbReference type="ARBA" id="ARBA00023008"/>
    </source>
</evidence>
<evidence type="ECO:0000256" key="4">
    <source>
        <dbReference type="ARBA" id="ARBA00022723"/>
    </source>
</evidence>
<keyword evidence="7" id="KW-0067">ATP-binding</keyword>
<dbReference type="GO" id="GO:0012505">
    <property type="term" value="C:endomembrane system"/>
    <property type="evidence" value="ECO:0007669"/>
    <property type="project" value="UniProtKB-SubCell"/>
</dbReference>